<feature type="compositionally biased region" description="Polar residues" evidence="1">
    <location>
        <begin position="1"/>
        <end position="18"/>
    </location>
</feature>
<proteinExistence type="predicted"/>
<evidence type="ECO:0000256" key="1">
    <source>
        <dbReference type="SAM" id="MobiDB-lite"/>
    </source>
</evidence>
<sequence>MTLQSDPILPSTTLSNGHTPCDGHSPSMSNSTETDPIEHIIHHTPSEPQPTILTLSDSHTVPTETHLPNSVVEPIDRPSTSNEIRSSNRPHKTPTWLQDYVCSSAISSNSFCIYSRFVHLFIASCSVDIPVASAIQSSN</sequence>
<keyword evidence="3" id="KW-1185">Reference proteome</keyword>
<evidence type="ECO:0000313" key="3">
    <source>
        <dbReference type="Proteomes" id="UP000634136"/>
    </source>
</evidence>
<evidence type="ECO:0000313" key="2">
    <source>
        <dbReference type="EMBL" id="KAF7830750.1"/>
    </source>
</evidence>
<gene>
    <name evidence="2" type="ORF">G2W53_013083</name>
</gene>
<reference evidence="2" key="1">
    <citation type="submission" date="2020-09" db="EMBL/GenBank/DDBJ databases">
        <title>Genome-Enabled Discovery of Anthraquinone Biosynthesis in Senna tora.</title>
        <authorList>
            <person name="Kang S.-H."/>
            <person name="Pandey R.P."/>
            <person name="Lee C.-M."/>
            <person name="Sim J.-S."/>
            <person name="Jeong J.-T."/>
            <person name="Choi B.-S."/>
            <person name="Jung M."/>
            <person name="Ginzburg D."/>
            <person name="Zhao K."/>
            <person name="Won S.Y."/>
            <person name="Oh T.-J."/>
            <person name="Yu Y."/>
            <person name="Kim N.-H."/>
            <person name="Lee O.R."/>
            <person name="Lee T.-H."/>
            <person name="Bashyal P."/>
            <person name="Kim T.-S."/>
            <person name="Lee W.-H."/>
            <person name="Kawkins C."/>
            <person name="Kim C.-K."/>
            <person name="Kim J.S."/>
            <person name="Ahn B.O."/>
            <person name="Rhee S.Y."/>
            <person name="Sohng J.K."/>
        </authorList>
    </citation>
    <scope>NUCLEOTIDE SEQUENCE</scope>
    <source>
        <tissue evidence="2">Leaf</tissue>
    </source>
</reference>
<protein>
    <submittedName>
        <fullName evidence="2">Uncharacterized protein</fullName>
    </submittedName>
</protein>
<organism evidence="2 3">
    <name type="scientific">Senna tora</name>
    <dbReference type="NCBI Taxonomy" id="362788"/>
    <lineage>
        <taxon>Eukaryota</taxon>
        <taxon>Viridiplantae</taxon>
        <taxon>Streptophyta</taxon>
        <taxon>Embryophyta</taxon>
        <taxon>Tracheophyta</taxon>
        <taxon>Spermatophyta</taxon>
        <taxon>Magnoliopsida</taxon>
        <taxon>eudicotyledons</taxon>
        <taxon>Gunneridae</taxon>
        <taxon>Pentapetalae</taxon>
        <taxon>rosids</taxon>
        <taxon>fabids</taxon>
        <taxon>Fabales</taxon>
        <taxon>Fabaceae</taxon>
        <taxon>Caesalpinioideae</taxon>
        <taxon>Cassia clade</taxon>
        <taxon>Senna</taxon>
    </lineage>
</organism>
<feature type="compositionally biased region" description="Basic and acidic residues" evidence="1">
    <location>
        <begin position="36"/>
        <end position="45"/>
    </location>
</feature>
<feature type="region of interest" description="Disordered" evidence="1">
    <location>
        <begin position="1"/>
        <end position="91"/>
    </location>
</feature>
<accession>A0A834WP38</accession>
<comment type="caution">
    <text evidence="2">The sequence shown here is derived from an EMBL/GenBank/DDBJ whole genome shotgun (WGS) entry which is preliminary data.</text>
</comment>
<dbReference type="AlphaFoldDB" id="A0A834WP38"/>
<name>A0A834WP38_9FABA</name>
<feature type="compositionally biased region" description="Polar residues" evidence="1">
    <location>
        <begin position="49"/>
        <end position="68"/>
    </location>
</feature>
<dbReference type="Proteomes" id="UP000634136">
    <property type="component" value="Unassembled WGS sequence"/>
</dbReference>
<feature type="compositionally biased region" description="Polar residues" evidence="1">
    <location>
        <begin position="78"/>
        <end position="87"/>
    </location>
</feature>
<dbReference type="EMBL" id="JAAIUW010000005">
    <property type="protein sequence ID" value="KAF7830750.1"/>
    <property type="molecule type" value="Genomic_DNA"/>
</dbReference>